<dbReference type="InterPro" id="IPR022790">
    <property type="entry name" value="GH26_dom"/>
</dbReference>
<protein>
    <submittedName>
        <fullName evidence="5">Mannan endo-1,4-beta-mannosidase</fullName>
    </submittedName>
</protein>
<name>A0A2I2K930_9ZZZZ</name>
<dbReference type="InterPro" id="IPR017853">
    <property type="entry name" value="GH"/>
</dbReference>
<dbReference type="SUPFAM" id="SSF51445">
    <property type="entry name" value="(Trans)glycosidases"/>
    <property type="match status" value="1"/>
</dbReference>
<proteinExistence type="inferred from homology"/>
<accession>A0A2I2K930</accession>
<dbReference type="GO" id="GO:0006080">
    <property type="term" value="P:substituted mannan metabolic process"/>
    <property type="evidence" value="ECO:0007669"/>
    <property type="project" value="InterPro"/>
</dbReference>
<evidence type="ECO:0000259" key="4">
    <source>
        <dbReference type="PROSITE" id="PS51764"/>
    </source>
</evidence>
<dbReference type="PIRSF" id="PIRSF018168">
    <property type="entry name" value="Mannan-1_4-beta-mannosidase"/>
    <property type="match status" value="1"/>
</dbReference>
<dbReference type="InterPro" id="IPR000805">
    <property type="entry name" value="Glyco_hydro_26"/>
</dbReference>
<organism evidence="5">
    <name type="scientific">feces metagenome</name>
    <dbReference type="NCBI Taxonomy" id="1861841"/>
    <lineage>
        <taxon>unclassified sequences</taxon>
        <taxon>metagenomes</taxon>
        <taxon>organismal metagenomes</taxon>
    </lineage>
</organism>
<keyword evidence="2" id="KW-0378">Hydrolase</keyword>
<reference evidence="5" key="2">
    <citation type="submission" date="2017-12" db="EMBL/GenBank/DDBJ databases">
        <title>Two new gene clusters involved in the degradation of lignocelluloses from the fecal microbiota of Tunisian dromedary.</title>
        <authorList>
            <person name="Rihab A."/>
            <person name="Elisabeth L."/>
            <person name="Gabrielle P.-V."/>
            <person name="Sahar T."/>
            <person name="Monia M."/>
            <person name="Fatma E."/>
            <person name="Samir B."/>
        </authorList>
    </citation>
    <scope>NUCLEOTIDE SEQUENCE</scope>
</reference>
<reference evidence="5" key="1">
    <citation type="submission" date="2017-02" db="EMBL/GenBank/DDBJ databases">
        <authorList>
            <person name="Peterson S.W."/>
        </authorList>
    </citation>
    <scope>NUCLEOTIDE SEQUENCE</scope>
</reference>
<dbReference type="Pfam" id="PF02156">
    <property type="entry name" value="Glyco_hydro_26"/>
    <property type="match status" value="1"/>
</dbReference>
<feature type="domain" description="GH26" evidence="4">
    <location>
        <begin position="30"/>
        <end position="364"/>
    </location>
</feature>
<comment type="similarity">
    <text evidence="1">Belongs to the glycosyl hydrolase 26 family.</text>
</comment>
<dbReference type="InterPro" id="IPR016714">
    <property type="entry name" value="MANB/E"/>
</dbReference>
<dbReference type="PANTHER" id="PTHR40079:SF4">
    <property type="entry name" value="GH26 DOMAIN-CONTAINING PROTEIN-RELATED"/>
    <property type="match status" value="1"/>
</dbReference>
<dbReference type="PROSITE" id="PS51257">
    <property type="entry name" value="PROKAR_LIPOPROTEIN"/>
    <property type="match status" value="1"/>
</dbReference>
<dbReference type="EMBL" id="LT796703">
    <property type="protein sequence ID" value="SJX74202.1"/>
    <property type="molecule type" value="Genomic_DNA"/>
</dbReference>
<dbReference type="PANTHER" id="PTHR40079">
    <property type="entry name" value="MANNAN ENDO-1,4-BETA-MANNOSIDASE E-RELATED"/>
    <property type="match status" value="1"/>
</dbReference>
<dbReference type="AlphaFoldDB" id="A0A2I2K930"/>
<keyword evidence="3" id="KW-0326">Glycosidase</keyword>
<evidence type="ECO:0000313" key="5">
    <source>
        <dbReference type="EMBL" id="SJX74202.1"/>
    </source>
</evidence>
<dbReference type="Gene3D" id="3.20.20.80">
    <property type="entry name" value="Glycosidases"/>
    <property type="match status" value="1"/>
</dbReference>
<dbReference type="PROSITE" id="PS51764">
    <property type="entry name" value="GH26"/>
    <property type="match status" value="1"/>
</dbReference>
<dbReference type="PRINTS" id="PR00739">
    <property type="entry name" value="GLHYDRLASE26"/>
</dbReference>
<evidence type="ECO:0000256" key="2">
    <source>
        <dbReference type="ARBA" id="ARBA00022801"/>
    </source>
</evidence>
<dbReference type="GO" id="GO:0016985">
    <property type="term" value="F:mannan endo-1,4-beta-mannosidase activity"/>
    <property type="evidence" value="ECO:0007669"/>
    <property type="project" value="InterPro"/>
</dbReference>
<sequence length="364" mass="41498">MTMKVKYGLIIAVAIAVVSCGESRKAEEAAPADVLMEKLADLVNQGKIMYGHQDTYMYGHSWRLSEDANEYTQSDVKGVAGVYPAVYGMDLGGIEMGWSHNLDKNNFNHMRAAALAHYERGGIITFSWHPRNPLTGGDAWDVSSKEVVPSILPGGEKHEYFMGWLSNAADFLGSIRTDDGEMVPVIWRPWHEHTGSWFWWGQDLCTTEQYKALWKMTYDYMVKERGLTNLVWSYSPGAGGLTPELFAERYPGDDMVDMVGFDCYQYGTNEAYMADMKNALDITEAFAIEHKKLMAVTETGYEGIKEPKWWTEVLYPVLKDYPISYVLLWRNAWDQENHHYSPYPGHQSAEDFKVFSGLEKMMFL</sequence>
<evidence type="ECO:0000256" key="3">
    <source>
        <dbReference type="ARBA" id="ARBA00023295"/>
    </source>
</evidence>
<evidence type="ECO:0000256" key="1">
    <source>
        <dbReference type="ARBA" id="ARBA00007754"/>
    </source>
</evidence>